<evidence type="ECO:0000256" key="3">
    <source>
        <dbReference type="SAM" id="Phobius"/>
    </source>
</evidence>
<evidence type="ECO:0000256" key="4">
    <source>
        <dbReference type="SAM" id="SignalP"/>
    </source>
</evidence>
<keyword evidence="1" id="KW-0479">Metal-binding</keyword>
<keyword evidence="3" id="KW-1133">Transmembrane helix</keyword>
<dbReference type="InterPro" id="IPR001841">
    <property type="entry name" value="Znf_RING"/>
</dbReference>
<protein>
    <recommendedName>
        <fullName evidence="5">RING-type domain-containing protein</fullName>
    </recommendedName>
</protein>
<dbReference type="PANTHER" id="PTHR12109">
    <property type="entry name" value="RING FINGER PROTEIN 141-RELATED"/>
    <property type="match status" value="1"/>
</dbReference>
<keyword evidence="3" id="KW-0472">Membrane</keyword>
<evidence type="ECO:0000256" key="1">
    <source>
        <dbReference type="PROSITE-ProRule" id="PRU00175"/>
    </source>
</evidence>
<feature type="compositionally biased region" description="Polar residues" evidence="2">
    <location>
        <begin position="216"/>
        <end position="264"/>
    </location>
</feature>
<evidence type="ECO:0000313" key="6">
    <source>
        <dbReference type="EMBL" id="CAD8500985.1"/>
    </source>
</evidence>
<feature type="chain" id="PRO_5030571404" description="RING-type domain-containing protein" evidence="4">
    <location>
        <begin position="25"/>
        <end position="470"/>
    </location>
</feature>
<dbReference type="AlphaFoldDB" id="A0A7S0HQT2"/>
<dbReference type="InterPro" id="IPR047126">
    <property type="entry name" value="RNF141-like"/>
</dbReference>
<feature type="region of interest" description="Disordered" evidence="2">
    <location>
        <begin position="216"/>
        <end position="271"/>
    </location>
</feature>
<feature type="domain" description="RING-type" evidence="5">
    <location>
        <begin position="417"/>
        <end position="456"/>
    </location>
</feature>
<accession>A0A7S0HQT2</accession>
<dbReference type="GO" id="GO:0008270">
    <property type="term" value="F:zinc ion binding"/>
    <property type="evidence" value="ECO:0007669"/>
    <property type="project" value="UniProtKB-KW"/>
</dbReference>
<sequence length="470" mass="51945">MLARSKPATLLRVFLVCFVRCSTASLSSTFKLRSSSYASPSALSFFQIQPLFVDVGNSTRFYFNMKLGVSDSFPNFEQARIMFMGPSQTSSIITWISSTRSLAGSPNQFAASSWFEATDEGGPWVVDKLVLYDTSANGWLYTRKALAQMGDRVNMSVYVWTEYMSNCSTAKNTPCTASGGRCVDRQLVEGLEPMSLCSCPEQNFQSDGQLCSDMQQQPYSHQVNPTSSLPQDMIPHSSSGPATPGWNQDQNRNSSSAGYGTSTALRLDESPPASSVTSLLQLLGLSAVILFLMYGIYMTSSRLQAIKQIFFPRRLPRVVRHSFDSFAHAELSRPPRRQRTTLPTYRRAGSWTEADRSNNVRLEMSSAPLPRRRLSDIDLRLTQDLLPPAPPPPISLPAHLLPGAVPPRSTEDLSAECCICFEEREQARLLPCGHSEICYGCAEHIKKSAGSCPVCRVKIVSVARVSSRIR</sequence>
<dbReference type="Pfam" id="PF13920">
    <property type="entry name" value="zf-C3HC4_3"/>
    <property type="match status" value="1"/>
</dbReference>
<reference evidence="6" key="1">
    <citation type="submission" date="2021-01" db="EMBL/GenBank/DDBJ databases">
        <authorList>
            <person name="Corre E."/>
            <person name="Pelletier E."/>
            <person name="Niang G."/>
            <person name="Scheremetjew M."/>
            <person name="Finn R."/>
            <person name="Kale V."/>
            <person name="Holt S."/>
            <person name="Cochrane G."/>
            <person name="Meng A."/>
            <person name="Brown T."/>
            <person name="Cohen L."/>
        </authorList>
    </citation>
    <scope>NUCLEOTIDE SEQUENCE</scope>
    <source>
        <strain evidence="6">CCMP325</strain>
    </source>
</reference>
<dbReference type="SUPFAM" id="SSF57850">
    <property type="entry name" value="RING/U-box"/>
    <property type="match status" value="1"/>
</dbReference>
<keyword evidence="3" id="KW-0812">Transmembrane</keyword>
<keyword evidence="4" id="KW-0732">Signal</keyword>
<organism evidence="6">
    <name type="scientific">Hanusia phi</name>
    <dbReference type="NCBI Taxonomy" id="3032"/>
    <lineage>
        <taxon>Eukaryota</taxon>
        <taxon>Cryptophyceae</taxon>
        <taxon>Pyrenomonadales</taxon>
        <taxon>Geminigeraceae</taxon>
        <taxon>Hanusia</taxon>
    </lineage>
</organism>
<evidence type="ECO:0000256" key="2">
    <source>
        <dbReference type="SAM" id="MobiDB-lite"/>
    </source>
</evidence>
<evidence type="ECO:0000259" key="5">
    <source>
        <dbReference type="PROSITE" id="PS50089"/>
    </source>
</evidence>
<dbReference type="SMART" id="SM00184">
    <property type="entry name" value="RING"/>
    <property type="match status" value="1"/>
</dbReference>
<keyword evidence="1" id="KW-0863">Zinc-finger</keyword>
<dbReference type="Gene3D" id="3.30.40.10">
    <property type="entry name" value="Zinc/RING finger domain, C3HC4 (zinc finger)"/>
    <property type="match status" value="1"/>
</dbReference>
<gene>
    <name evidence="6" type="ORF">HPHI1048_LOCUS19640</name>
</gene>
<feature type="transmembrane region" description="Helical" evidence="3">
    <location>
        <begin position="279"/>
        <end position="297"/>
    </location>
</feature>
<proteinExistence type="predicted"/>
<keyword evidence="1" id="KW-0862">Zinc</keyword>
<feature type="signal peptide" evidence="4">
    <location>
        <begin position="1"/>
        <end position="24"/>
    </location>
</feature>
<dbReference type="PROSITE" id="PS50089">
    <property type="entry name" value="ZF_RING_2"/>
    <property type="match status" value="1"/>
</dbReference>
<name>A0A7S0HQT2_9CRYP</name>
<dbReference type="InterPro" id="IPR013083">
    <property type="entry name" value="Znf_RING/FYVE/PHD"/>
</dbReference>
<dbReference type="EMBL" id="HBEO01029006">
    <property type="protein sequence ID" value="CAD8500985.1"/>
    <property type="molecule type" value="Transcribed_RNA"/>
</dbReference>